<evidence type="ECO:0008006" key="4">
    <source>
        <dbReference type="Google" id="ProtNLM"/>
    </source>
</evidence>
<protein>
    <recommendedName>
        <fullName evidence="4">Sulfotransferase</fullName>
    </recommendedName>
</protein>
<dbReference type="InterPro" id="IPR027417">
    <property type="entry name" value="P-loop_NTPase"/>
</dbReference>
<accession>A0AAW1QIX4</accession>
<dbReference type="SUPFAM" id="SSF52540">
    <property type="entry name" value="P-loop containing nucleoside triphosphate hydrolases"/>
    <property type="match status" value="1"/>
</dbReference>
<comment type="caution">
    <text evidence="2">The sequence shown here is derived from an EMBL/GenBank/DDBJ whole genome shotgun (WGS) entry which is preliminary data.</text>
</comment>
<feature type="region of interest" description="Disordered" evidence="1">
    <location>
        <begin position="1"/>
        <end position="28"/>
    </location>
</feature>
<dbReference type="InterPro" id="IPR040632">
    <property type="entry name" value="Sulfotransfer_4"/>
</dbReference>
<evidence type="ECO:0000313" key="3">
    <source>
        <dbReference type="Proteomes" id="UP001445335"/>
    </source>
</evidence>
<dbReference type="Gene3D" id="3.40.50.300">
    <property type="entry name" value="P-loop containing nucleotide triphosphate hydrolases"/>
    <property type="match status" value="1"/>
</dbReference>
<gene>
    <name evidence="2" type="ORF">WJX81_003193</name>
</gene>
<evidence type="ECO:0000256" key="1">
    <source>
        <dbReference type="SAM" id="MobiDB-lite"/>
    </source>
</evidence>
<proteinExistence type="predicted"/>
<dbReference type="Pfam" id="PF17784">
    <property type="entry name" value="Sulfotransfer_4"/>
    <property type="match status" value="1"/>
</dbReference>
<name>A0AAW1QIX4_9CHLO</name>
<keyword evidence="3" id="KW-1185">Reference proteome</keyword>
<organism evidence="2 3">
    <name type="scientific">Elliptochloris bilobata</name>
    <dbReference type="NCBI Taxonomy" id="381761"/>
    <lineage>
        <taxon>Eukaryota</taxon>
        <taxon>Viridiplantae</taxon>
        <taxon>Chlorophyta</taxon>
        <taxon>core chlorophytes</taxon>
        <taxon>Trebouxiophyceae</taxon>
        <taxon>Trebouxiophyceae incertae sedis</taxon>
        <taxon>Elliptochloris clade</taxon>
        <taxon>Elliptochloris</taxon>
    </lineage>
</organism>
<dbReference type="AlphaFoldDB" id="A0AAW1QIX4"/>
<sequence>MPPLGGRLCGEESQHVRRGKRPARTRSVTAKLRCSGAPAKPCTTSGVALAAACSGEHTGGPVVISAGWGRTGTSSLKVALDDLGLSPCFHARFFPYLTDLFDAMYDYASGRRTDLAKFPARELFAGFRAAVDIPPPLIQPVLDSFPNAKVILTVRDPEKWYASYTGSLLWLHTTWWFKPFAMVLPMGRKMDAIAKWWFTFAFGDDTMSDKQACIDAYLAHNAAVKASVPADRLLVWDVKDGWEPLCKFLGVPTPATPFPRHNEGVREMAMQIVRFIVRNPLEVMGLRRYQHRGPLTFEAI</sequence>
<reference evidence="2 3" key="1">
    <citation type="journal article" date="2024" name="Nat. Commun.">
        <title>Phylogenomics reveals the evolutionary origins of lichenization in chlorophyte algae.</title>
        <authorList>
            <person name="Puginier C."/>
            <person name="Libourel C."/>
            <person name="Otte J."/>
            <person name="Skaloud P."/>
            <person name="Haon M."/>
            <person name="Grisel S."/>
            <person name="Petersen M."/>
            <person name="Berrin J.G."/>
            <person name="Delaux P.M."/>
            <person name="Dal Grande F."/>
            <person name="Keller J."/>
        </authorList>
    </citation>
    <scope>NUCLEOTIDE SEQUENCE [LARGE SCALE GENOMIC DNA]</scope>
    <source>
        <strain evidence="2 3">SAG 245.80</strain>
    </source>
</reference>
<dbReference type="EMBL" id="JALJOU010000102">
    <property type="protein sequence ID" value="KAK9821424.1"/>
    <property type="molecule type" value="Genomic_DNA"/>
</dbReference>
<dbReference type="PANTHER" id="PTHR36978:SF4">
    <property type="entry name" value="P-LOOP CONTAINING NUCLEOSIDE TRIPHOSPHATE HYDROLASE PROTEIN"/>
    <property type="match status" value="1"/>
</dbReference>
<dbReference type="Proteomes" id="UP001445335">
    <property type="component" value="Unassembled WGS sequence"/>
</dbReference>
<evidence type="ECO:0000313" key="2">
    <source>
        <dbReference type="EMBL" id="KAK9821424.1"/>
    </source>
</evidence>
<dbReference type="PANTHER" id="PTHR36978">
    <property type="entry name" value="P-LOOP CONTAINING NUCLEOTIDE TRIPHOSPHATE HYDROLASE"/>
    <property type="match status" value="1"/>
</dbReference>